<dbReference type="InterPro" id="IPR002347">
    <property type="entry name" value="SDR_fam"/>
</dbReference>
<reference evidence="3 4" key="1">
    <citation type="submission" date="2016-10" db="EMBL/GenBank/DDBJ databases">
        <authorList>
            <person name="de Groot N.N."/>
        </authorList>
    </citation>
    <scope>NUCLEOTIDE SEQUENCE [LARGE SCALE GENOMIC DNA]</scope>
    <source>
        <strain evidence="3 4">DSM 20117</strain>
    </source>
</reference>
<dbReference type="Pfam" id="PF00106">
    <property type="entry name" value="adh_short"/>
    <property type="match status" value="1"/>
</dbReference>
<evidence type="ECO:0000313" key="3">
    <source>
        <dbReference type="EMBL" id="SDR16766.1"/>
    </source>
</evidence>
<sequence length="253" mass="25826">MSEFPSTGSGIPSGLRVLVAGASGASGQAVSAALRAAGAQVIAVGSNPEHLQSAYANDDGVLTFACDLADAVAVRDLAERVAAEAGSIDGLVHLVGGWRGGKGIAGQTDEDWDFLHRNLVTTLRNTTRAFYDDLAASPHGRAVIVSATAVGSPTAGGANYAAAKAAAESWMFSVADGFRRDQAAGPGANETSEAEHSAAVVLVIKALVDDRMRAGNPEKPFTGFTDVADLATAVKNLFGRPAAEINGRRIPLV</sequence>
<dbReference type="InterPro" id="IPR036291">
    <property type="entry name" value="NAD(P)-bd_dom_sf"/>
</dbReference>
<accession>A0A1H1GVB5</accession>
<proteinExistence type="inferred from homology"/>
<dbReference type="Gene3D" id="3.40.50.720">
    <property type="entry name" value="NAD(P)-binding Rossmann-like Domain"/>
    <property type="match status" value="1"/>
</dbReference>
<dbReference type="CDD" id="cd05233">
    <property type="entry name" value="SDR_c"/>
    <property type="match status" value="1"/>
</dbReference>
<evidence type="ECO:0000256" key="1">
    <source>
        <dbReference type="ARBA" id="ARBA00006484"/>
    </source>
</evidence>
<dbReference type="Proteomes" id="UP000181917">
    <property type="component" value="Unassembled WGS sequence"/>
</dbReference>
<dbReference type="PANTHER" id="PTHR43477:SF1">
    <property type="entry name" value="DIHYDROANTICAPSIN 7-DEHYDROGENASE"/>
    <property type="match status" value="1"/>
</dbReference>
<evidence type="ECO:0000313" key="4">
    <source>
        <dbReference type="Proteomes" id="UP000181917"/>
    </source>
</evidence>
<organism evidence="3 4">
    <name type="scientific">Crystallibacter crystallopoietes</name>
    <dbReference type="NCBI Taxonomy" id="37928"/>
    <lineage>
        <taxon>Bacteria</taxon>
        <taxon>Bacillati</taxon>
        <taxon>Actinomycetota</taxon>
        <taxon>Actinomycetes</taxon>
        <taxon>Micrococcales</taxon>
        <taxon>Micrococcaceae</taxon>
        <taxon>Crystallibacter</taxon>
    </lineage>
</organism>
<dbReference type="RefSeq" id="WP_074702537.1">
    <property type="nucleotide sequence ID" value="NZ_CP018863.1"/>
</dbReference>
<dbReference type="EMBL" id="FNKH01000002">
    <property type="protein sequence ID" value="SDR16766.1"/>
    <property type="molecule type" value="Genomic_DNA"/>
</dbReference>
<dbReference type="AlphaFoldDB" id="A0A1H1GVB5"/>
<keyword evidence="4" id="KW-1185">Reference proteome</keyword>
<gene>
    <name evidence="3" type="ORF">SAMN04489742_4331</name>
</gene>
<dbReference type="OrthoDB" id="4773823at2"/>
<dbReference type="GO" id="GO:0016491">
    <property type="term" value="F:oxidoreductase activity"/>
    <property type="evidence" value="ECO:0007669"/>
    <property type="project" value="UniProtKB-KW"/>
</dbReference>
<evidence type="ECO:0000256" key="2">
    <source>
        <dbReference type="ARBA" id="ARBA00023002"/>
    </source>
</evidence>
<keyword evidence="2" id="KW-0560">Oxidoreductase</keyword>
<dbReference type="STRING" id="37928.SAMN04489742_4331"/>
<comment type="similarity">
    <text evidence="1">Belongs to the short-chain dehydrogenases/reductases (SDR) family.</text>
</comment>
<dbReference type="PANTHER" id="PTHR43477">
    <property type="entry name" value="DIHYDROANTICAPSIN 7-DEHYDROGENASE"/>
    <property type="match status" value="1"/>
</dbReference>
<dbReference type="InterPro" id="IPR051122">
    <property type="entry name" value="SDR_DHRS6-like"/>
</dbReference>
<protein>
    <submittedName>
        <fullName evidence="3">NADP-dependent 3-hydroxy acid dehydrogenase YdfG</fullName>
    </submittedName>
</protein>
<name>A0A1H1GVB5_9MICC</name>
<dbReference type="SUPFAM" id="SSF51735">
    <property type="entry name" value="NAD(P)-binding Rossmann-fold domains"/>
    <property type="match status" value="1"/>
</dbReference>
<dbReference type="KEGG" id="acry:AC20117_17720"/>